<dbReference type="Pfam" id="PF20241">
    <property type="entry name" value="DUF6598"/>
    <property type="match status" value="2"/>
</dbReference>
<evidence type="ECO:0000256" key="1">
    <source>
        <dbReference type="SAM" id="MobiDB-lite"/>
    </source>
</evidence>
<evidence type="ECO:0000313" key="3">
    <source>
        <dbReference type="EnsemblPlants" id="EMT15895"/>
    </source>
</evidence>
<dbReference type="InterPro" id="IPR046533">
    <property type="entry name" value="DUF6598"/>
</dbReference>
<dbReference type="EnsemblPlants" id="EMT15895">
    <property type="protein sequence ID" value="EMT15895"/>
    <property type="gene ID" value="F775_00372"/>
</dbReference>
<dbReference type="ExpressionAtlas" id="N1QYT8">
    <property type="expression patterns" value="baseline"/>
</dbReference>
<reference evidence="3" key="1">
    <citation type="submission" date="2015-06" db="UniProtKB">
        <authorList>
            <consortium name="EnsemblPlants"/>
        </authorList>
    </citation>
    <scope>IDENTIFICATION</scope>
</reference>
<name>N1QYT8_AEGTA</name>
<accession>N1QYT8</accession>
<dbReference type="PANTHER" id="PTHR33065">
    <property type="entry name" value="OS07G0486400 PROTEIN"/>
    <property type="match status" value="1"/>
</dbReference>
<dbReference type="Pfam" id="PF14223">
    <property type="entry name" value="Retrotran_gag_2"/>
    <property type="match status" value="1"/>
</dbReference>
<feature type="domain" description="DUF6598" evidence="2">
    <location>
        <begin position="277"/>
        <end position="382"/>
    </location>
</feature>
<evidence type="ECO:0000259" key="2">
    <source>
        <dbReference type="Pfam" id="PF20241"/>
    </source>
</evidence>
<feature type="region of interest" description="Disordered" evidence="1">
    <location>
        <begin position="551"/>
        <end position="579"/>
    </location>
</feature>
<dbReference type="AlphaFoldDB" id="N1QYT8"/>
<feature type="domain" description="DUF6598" evidence="2">
    <location>
        <begin position="388"/>
        <end position="501"/>
    </location>
</feature>
<proteinExistence type="predicted"/>
<dbReference type="PANTHER" id="PTHR33065:SF83">
    <property type="entry name" value="GENOME ASSEMBLY, CHROMOSOME: II"/>
    <property type="match status" value="1"/>
</dbReference>
<protein>
    <recommendedName>
        <fullName evidence="2">DUF6598 domain-containing protein</fullName>
    </recommendedName>
</protein>
<organism evidence="3">
    <name type="scientific">Aegilops tauschii</name>
    <name type="common">Tausch's goatgrass</name>
    <name type="synonym">Aegilops squarrosa</name>
    <dbReference type="NCBI Taxonomy" id="37682"/>
    <lineage>
        <taxon>Eukaryota</taxon>
        <taxon>Viridiplantae</taxon>
        <taxon>Streptophyta</taxon>
        <taxon>Embryophyta</taxon>
        <taxon>Tracheophyta</taxon>
        <taxon>Spermatophyta</taxon>
        <taxon>Magnoliopsida</taxon>
        <taxon>Liliopsida</taxon>
        <taxon>Poales</taxon>
        <taxon>Poaceae</taxon>
        <taxon>BOP clade</taxon>
        <taxon>Pooideae</taxon>
        <taxon>Triticodae</taxon>
        <taxon>Triticeae</taxon>
        <taxon>Triticinae</taxon>
        <taxon>Aegilops</taxon>
    </lineage>
</organism>
<feature type="compositionally biased region" description="Low complexity" evidence="1">
    <location>
        <begin position="784"/>
        <end position="795"/>
    </location>
</feature>
<feature type="region of interest" description="Disordered" evidence="1">
    <location>
        <begin position="744"/>
        <end position="795"/>
    </location>
</feature>
<sequence>MDQSGLLREIISVERERRDLLAKLTPTTSLWKQVDSQTTWTIARKEEPATATARDDDAENQLADYFNLMLQDMEDLGHRMLSMLYFLNKSNDPICSYKATELCDTTAKLNMQISKGFSTNQEQEQEQEQEPEPGQINLSTLFRKYYRFPNNYENTLSQLSMGEKETKCEDVKVKKTKKEEDKENDPSTIEYFKKSLELDQYFFAEDRTYWENGWASKIGRCGGFANTTILSPMQFTHYTPGTIPSRAAVTGSTLQIYSIKIKNLKGLNWPLKVYGMIYSIKIKNLKGLNWPLKVYGKVAARDTVDRNRNILFSRPKFDYQELNGEDDSLCLTGPSRAIVALGHVDFEVELNVIEAGESQILNICRGRYGGTDDCSSSSANLRCTLEQLDRSHGDWPFKYGCRVICFWAPASAADDIDTTCTPVLLLDRRGKGLHRRSKNYLQLSRKVVSVESQGTLRVAIEAYGKSHRWIARKGHMNFPVQQCQTSTRDCSVGDATVEVVVAWSLLVKQKVDLQAMLLLATTRSTGTNYSIGYYLENDIYPPWATFAKTIPPPKASEPFSDPRGDRQGQHRRHKSPPTPFTRIFDDTEFTVAERSFVYVVRDTGGTACPQQTRMNYIDWVVLMHVMMEGWKLWEVMHTGTTEHSADRLAPEAILHGVLPEMASTLASKATAKEAWDTVKTMRLSVAHDREVKLTTIPKQYSDIRISDGETIDDFAMRITNMVAWMAQLGETMPEKLVFPKRYSQIAPSKSSSGRSRPPRRDTSSTRPNLASGASRLLRRRGPLDPRAAAPRAVGR</sequence>
<feature type="compositionally biased region" description="Low complexity" evidence="1">
    <location>
        <begin position="764"/>
        <end position="775"/>
    </location>
</feature>